<evidence type="ECO:0000313" key="1">
    <source>
        <dbReference type="EMBL" id="EQD45342.1"/>
    </source>
</evidence>
<sequence length="109" mass="11310">HDGGNLLWLTDPGSAHLGLAPLARELGIRALPGEIIDPGAAAAGMQDPRVLVVSHYPPDPITRGFALDTAFPGVVALARTQGNWKYTPLLRSSPQSYTAAAGVGAPPTY</sequence>
<organism evidence="1">
    <name type="scientific">mine drainage metagenome</name>
    <dbReference type="NCBI Taxonomy" id="410659"/>
    <lineage>
        <taxon>unclassified sequences</taxon>
        <taxon>metagenomes</taxon>
        <taxon>ecological metagenomes</taxon>
    </lineage>
</organism>
<feature type="non-terminal residue" evidence="1">
    <location>
        <position position="1"/>
    </location>
</feature>
<protein>
    <submittedName>
        <fullName evidence="1">ABC-type uncharacterized transport system</fullName>
    </submittedName>
</protein>
<reference evidence="1" key="1">
    <citation type="submission" date="2013-08" db="EMBL/GenBank/DDBJ databases">
        <authorList>
            <person name="Mendez C."/>
            <person name="Richter M."/>
            <person name="Ferrer M."/>
            <person name="Sanchez J."/>
        </authorList>
    </citation>
    <scope>NUCLEOTIDE SEQUENCE</scope>
</reference>
<proteinExistence type="predicted"/>
<comment type="caution">
    <text evidence="1">The sequence shown here is derived from an EMBL/GenBank/DDBJ whole genome shotgun (WGS) entry which is preliminary data.</text>
</comment>
<dbReference type="EMBL" id="AUZZ01006743">
    <property type="protein sequence ID" value="EQD45342.1"/>
    <property type="molecule type" value="Genomic_DNA"/>
</dbReference>
<gene>
    <name evidence="1" type="ORF">B2A_09338</name>
</gene>
<name>T0ZLI0_9ZZZZ</name>
<reference evidence="1" key="2">
    <citation type="journal article" date="2014" name="ISME J.">
        <title>Microbial stratification in low pH oxic and suboxic macroscopic growths along an acid mine drainage.</title>
        <authorList>
            <person name="Mendez-Garcia C."/>
            <person name="Mesa V."/>
            <person name="Sprenger R.R."/>
            <person name="Richter M."/>
            <person name="Diez M.S."/>
            <person name="Solano J."/>
            <person name="Bargiela R."/>
            <person name="Golyshina O.V."/>
            <person name="Manteca A."/>
            <person name="Ramos J.L."/>
            <person name="Gallego J.R."/>
            <person name="Llorente I."/>
            <person name="Martins Dos Santos V.A."/>
            <person name="Jensen O.N."/>
            <person name="Pelaez A.I."/>
            <person name="Sanchez J."/>
            <person name="Ferrer M."/>
        </authorList>
    </citation>
    <scope>NUCLEOTIDE SEQUENCE</scope>
</reference>
<accession>T0ZLI0</accession>
<feature type="non-terminal residue" evidence="1">
    <location>
        <position position="109"/>
    </location>
</feature>
<dbReference type="AlphaFoldDB" id="T0ZLI0"/>